<sequence length="380" mass="39362">METAQEREVQLLQGRQAWPFHHMMGMGMAATATVAGCFDGYGAGGIGGDCGFVLGWEQPPAPAPFGCFGLLAADVHDLFPLFAGMESALPVSSSSALAAPPPPPPASAHDAIAAIPGELDDLLLNFWDASCHDGDVGEQQKPQLDAFNSTCVTHEQTTTTTTTTCAAAAATTTNSFFHYDDGDDPLSSIFCTGPTPPLLPAEKAVAFQQHAPAAEPEPLLSSSSSNCRQGAQPQPQGAAATPTTPPPLPRSSTPSRKRATREAGSSSSEQAAAECSQESESSKRRRTEAAAAPAPASSARVLCPFALLKPDGLDGGATLADINARILMRPSRPVRHPVGEFACAPRVSADQPGLSGKAVSSFTRLHTPGRGTITIIRTRG</sequence>
<organism evidence="2 3">
    <name type="scientific">Urochloa decumbens</name>
    <dbReference type="NCBI Taxonomy" id="240449"/>
    <lineage>
        <taxon>Eukaryota</taxon>
        <taxon>Viridiplantae</taxon>
        <taxon>Streptophyta</taxon>
        <taxon>Embryophyta</taxon>
        <taxon>Tracheophyta</taxon>
        <taxon>Spermatophyta</taxon>
        <taxon>Magnoliopsida</taxon>
        <taxon>Liliopsida</taxon>
        <taxon>Poales</taxon>
        <taxon>Poaceae</taxon>
        <taxon>PACMAD clade</taxon>
        <taxon>Panicoideae</taxon>
        <taxon>Panicodae</taxon>
        <taxon>Paniceae</taxon>
        <taxon>Melinidinae</taxon>
        <taxon>Urochloa</taxon>
    </lineage>
</organism>
<dbReference type="Proteomes" id="UP001497457">
    <property type="component" value="Chromosome 5rd"/>
</dbReference>
<dbReference type="AlphaFoldDB" id="A0ABC9EXL8"/>
<evidence type="ECO:0000256" key="1">
    <source>
        <dbReference type="SAM" id="MobiDB-lite"/>
    </source>
</evidence>
<feature type="compositionally biased region" description="Low complexity" evidence="1">
    <location>
        <begin position="262"/>
        <end position="279"/>
    </location>
</feature>
<gene>
    <name evidence="2" type="ORF">URODEC1_LOCUS99286</name>
</gene>
<dbReference type="EMBL" id="OZ075115">
    <property type="protein sequence ID" value="CAL5064107.1"/>
    <property type="molecule type" value="Genomic_DNA"/>
</dbReference>
<name>A0ABC9EXL8_9POAL</name>
<evidence type="ECO:0000313" key="2">
    <source>
        <dbReference type="EMBL" id="CAL5064107.1"/>
    </source>
</evidence>
<dbReference type="PANTHER" id="PTHR33385">
    <property type="entry name" value="PROTEIN XRI1"/>
    <property type="match status" value="1"/>
</dbReference>
<reference evidence="2 3" key="2">
    <citation type="submission" date="2024-10" db="EMBL/GenBank/DDBJ databases">
        <authorList>
            <person name="Ryan C."/>
        </authorList>
    </citation>
    <scope>NUCLEOTIDE SEQUENCE [LARGE SCALE GENOMIC DNA]</scope>
</reference>
<feature type="compositionally biased region" description="Low complexity" evidence="1">
    <location>
        <begin position="211"/>
        <end position="242"/>
    </location>
</feature>
<keyword evidence="3" id="KW-1185">Reference proteome</keyword>
<feature type="region of interest" description="Disordered" evidence="1">
    <location>
        <begin position="211"/>
        <end position="295"/>
    </location>
</feature>
<protein>
    <submittedName>
        <fullName evidence="2">Uncharacterized protein</fullName>
    </submittedName>
</protein>
<dbReference type="InterPro" id="IPR039933">
    <property type="entry name" value="XRI1"/>
</dbReference>
<reference evidence="3" key="1">
    <citation type="submission" date="2024-06" db="EMBL/GenBank/DDBJ databases">
        <authorList>
            <person name="Ryan C."/>
        </authorList>
    </citation>
    <scope>NUCLEOTIDE SEQUENCE [LARGE SCALE GENOMIC DNA]</scope>
</reference>
<proteinExistence type="predicted"/>
<accession>A0ABC9EXL8</accession>
<evidence type="ECO:0000313" key="3">
    <source>
        <dbReference type="Proteomes" id="UP001497457"/>
    </source>
</evidence>
<dbReference type="PANTHER" id="PTHR33385:SF14">
    <property type="entry name" value="PROTEIN XRI1"/>
    <property type="match status" value="1"/>
</dbReference>